<dbReference type="GO" id="GO:0016616">
    <property type="term" value="F:oxidoreductase activity, acting on the CH-OH group of donors, NAD or NADP as acceptor"/>
    <property type="evidence" value="ECO:0007669"/>
    <property type="project" value="TreeGrafter"/>
</dbReference>
<comment type="similarity">
    <text evidence="1 3">Belongs to the short-chain dehydrogenases/reductases (SDR) family.</text>
</comment>
<organism evidence="4 6">
    <name type="scientific">Clostridium innocuum</name>
    <dbReference type="NCBI Taxonomy" id="1522"/>
    <lineage>
        <taxon>Bacteria</taxon>
        <taxon>Bacillati</taxon>
        <taxon>Bacillota</taxon>
        <taxon>Clostridia</taxon>
        <taxon>Eubacteriales</taxon>
        <taxon>Clostridiaceae</taxon>
        <taxon>Clostridium</taxon>
    </lineage>
</organism>
<reference evidence="4 6" key="1">
    <citation type="submission" date="2014-08" db="EMBL/GenBank/DDBJ databases">
        <title>Clostridium innocuum, an unnegligible vancomycin-resistant pathogen causing extra-intestinal infections.</title>
        <authorList>
            <person name="Feng Y."/>
            <person name="Chiu C.-H."/>
        </authorList>
    </citation>
    <scope>NUCLEOTIDE SEQUENCE [LARGE SCALE GENOMIC DNA]</scope>
    <source>
        <strain evidence="4 6">AN88</strain>
    </source>
</reference>
<dbReference type="GO" id="GO:0008206">
    <property type="term" value="P:bile acid metabolic process"/>
    <property type="evidence" value="ECO:0007669"/>
    <property type="project" value="UniProtKB-ARBA"/>
</dbReference>
<dbReference type="PANTHER" id="PTHR42760">
    <property type="entry name" value="SHORT-CHAIN DEHYDROGENASES/REDUCTASES FAMILY MEMBER"/>
    <property type="match status" value="1"/>
</dbReference>
<dbReference type="PRINTS" id="PR00080">
    <property type="entry name" value="SDRFAMILY"/>
</dbReference>
<dbReference type="PROSITE" id="PS00061">
    <property type="entry name" value="ADH_SHORT"/>
    <property type="match status" value="1"/>
</dbReference>
<accession>A0A099I9B6</accession>
<dbReference type="Proteomes" id="UP000604383">
    <property type="component" value="Unassembled WGS sequence"/>
</dbReference>
<dbReference type="EMBL" id="WWTN01000046">
    <property type="protein sequence ID" value="MZH57868.1"/>
    <property type="molecule type" value="Genomic_DNA"/>
</dbReference>
<dbReference type="InterPro" id="IPR036291">
    <property type="entry name" value="NAD(P)-bd_dom_sf"/>
</dbReference>
<dbReference type="PRINTS" id="PR00081">
    <property type="entry name" value="GDHRDH"/>
</dbReference>
<dbReference type="Proteomes" id="UP000030008">
    <property type="component" value="Unassembled WGS sequence"/>
</dbReference>
<dbReference type="CDD" id="cd05233">
    <property type="entry name" value="SDR_c"/>
    <property type="match status" value="1"/>
</dbReference>
<evidence type="ECO:0000256" key="2">
    <source>
        <dbReference type="ARBA" id="ARBA00023002"/>
    </source>
</evidence>
<proteinExistence type="inferred from homology"/>
<gene>
    <name evidence="4" type="ORF">CIAN88_04660</name>
    <name evidence="5" type="ORF">GT664_19440</name>
</gene>
<evidence type="ECO:0000256" key="3">
    <source>
        <dbReference type="RuleBase" id="RU000363"/>
    </source>
</evidence>
<protein>
    <submittedName>
        <fullName evidence="5">SDR family oxidoreductase</fullName>
    </submittedName>
    <submittedName>
        <fullName evidence="4">Short-chain dehydrogenase</fullName>
    </submittedName>
</protein>
<dbReference type="RefSeq" id="WP_009270024.1">
    <property type="nucleotide sequence ID" value="NZ_CAEUHQ010000001.1"/>
</dbReference>
<sequence length="261" mass="28246">MNHEGMEGSVIVITGGGSGMGAAMAKDFAERGAGIAILDLDEARGSAVADSITDANGKAVYKKVDVTDKQAVLTAADEVEQELGAITSWINSAGVSKMVPFLKSSEELWDLTINVNLKATFLCCQVAIEKMLKHGGGTILNMSSLSGKKASAWQTVYCASKFGVQGLTQSIAKEFADRNIRVNSICPGIVYTEMWEKLKYEYAQKKSIDPEEVMPYFKKNIPMHRLVDLQDVINAAVFLLTDNSAYLTGQSINLTGGEWMD</sequence>
<evidence type="ECO:0000313" key="6">
    <source>
        <dbReference type="Proteomes" id="UP000030008"/>
    </source>
</evidence>
<dbReference type="EMBL" id="JQIF01000018">
    <property type="protein sequence ID" value="KGJ54275.1"/>
    <property type="molecule type" value="Genomic_DNA"/>
</dbReference>
<keyword evidence="2" id="KW-0560">Oxidoreductase</keyword>
<dbReference type="Gene3D" id="3.40.50.720">
    <property type="entry name" value="NAD(P)-binding Rossmann-like Domain"/>
    <property type="match status" value="1"/>
</dbReference>
<dbReference type="InterPro" id="IPR002347">
    <property type="entry name" value="SDR_fam"/>
</dbReference>
<reference evidence="5" key="2">
    <citation type="journal article" date="2019" name="Nat. Med.">
        <title>A library of human gut bacterial isolates paired with longitudinal multiomics data enables mechanistic microbiome research.</title>
        <authorList>
            <person name="Poyet M."/>
            <person name="Groussin M."/>
            <person name="Gibbons S.M."/>
            <person name="Avila-Pacheco J."/>
            <person name="Jiang X."/>
            <person name="Kearney S.M."/>
            <person name="Perrotta A.R."/>
            <person name="Berdy B."/>
            <person name="Zhao S."/>
            <person name="Lieberman T.D."/>
            <person name="Swanson P.K."/>
            <person name="Smith M."/>
            <person name="Roesemann S."/>
            <person name="Alexander J.E."/>
            <person name="Rich S.A."/>
            <person name="Livny J."/>
            <person name="Vlamakis H."/>
            <person name="Clish C."/>
            <person name="Bullock K."/>
            <person name="Deik A."/>
            <person name="Scott J."/>
            <person name="Pierce K.A."/>
            <person name="Xavier R.J."/>
            <person name="Alm E.J."/>
        </authorList>
    </citation>
    <scope>NUCLEOTIDE SEQUENCE</scope>
    <source>
        <strain evidence="5">BIOML-A12</strain>
    </source>
</reference>
<name>A0A099I9B6_CLOIN</name>
<dbReference type="SUPFAM" id="SSF51735">
    <property type="entry name" value="NAD(P)-binding Rossmann-fold domains"/>
    <property type="match status" value="1"/>
</dbReference>
<dbReference type="FunFam" id="3.40.50.720:FF:000084">
    <property type="entry name" value="Short-chain dehydrogenase reductase"/>
    <property type="match status" value="1"/>
</dbReference>
<dbReference type="AlphaFoldDB" id="A0A099I9B6"/>
<evidence type="ECO:0000313" key="5">
    <source>
        <dbReference type="EMBL" id="MZH57868.1"/>
    </source>
</evidence>
<dbReference type="Pfam" id="PF00106">
    <property type="entry name" value="adh_short"/>
    <property type="match status" value="1"/>
</dbReference>
<evidence type="ECO:0000313" key="4">
    <source>
        <dbReference type="EMBL" id="KGJ54275.1"/>
    </source>
</evidence>
<comment type="caution">
    <text evidence="4">The sequence shown here is derived from an EMBL/GenBank/DDBJ whole genome shotgun (WGS) entry which is preliminary data.</text>
</comment>
<dbReference type="InterPro" id="IPR020904">
    <property type="entry name" value="Sc_DH/Rdtase_CS"/>
</dbReference>
<evidence type="ECO:0000256" key="1">
    <source>
        <dbReference type="ARBA" id="ARBA00006484"/>
    </source>
</evidence>